<reference evidence="1 2" key="1">
    <citation type="submission" date="2024-08" db="EMBL/GenBank/DDBJ databases">
        <title>Gnathostoma spinigerum genome.</title>
        <authorList>
            <person name="Gonzalez-Bertolin B."/>
            <person name="Monzon S."/>
            <person name="Zaballos A."/>
            <person name="Jimenez P."/>
            <person name="Dekumyoy P."/>
            <person name="Varona S."/>
            <person name="Cuesta I."/>
            <person name="Sumanam S."/>
            <person name="Adisakwattana P."/>
            <person name="Gasser R.B."/>
            <person name="Hernandez-Gonzalez A."/>
            <person name="Young N.D."/>
            <person name="Perteguer M.J."/>
        </authorList>
    </citation>
    <scope>NUCLEOTIDE SEQUENCE [LARGE SCALE GENOMIC DNA]</scope>
    <source>
        <strain evidence="1">AL3</strain>
        <tissue evidence="1">Liver</tissue>
    </source>
</reference>
<comment type="caution">
    <text evidence="1">The sequence shown here is derived from an EMBL/GenBank/DDBJ whole genome shotgun (WGS) entry which is preliminary data.</text>
</comment>
<name>A0ABD6ERI6_9BILA</name>
<evidence type="ECO:0000313" key="1">
    <source>
        <dbReference type="EMBL" id="MFH4981931.1"/>
    </source>
</evidence>
<evidence type="ECO:0000313" key="2">
    <source>
        <dbReference type="Proteomes" id="UP001608902"/>
    </source>
</evidence>
<protein>
    <submittedName>
        <fullName evidence="1">Uncharacterized protein</fullName>
    </submittedName>
</protein>
<proteinExistence type="predicted"/>
<gene>
    <name evidence="1" type="ORF">AB6A40_008640</name>
</gene>
<organism evidence="1 2">
    <name type="scientific">Gnathostoma spinigerum</name>
    <dbReference type="NCBI Taxonomy" id="75299"/>
    <lineage>
        <taxon>Eukaryota</taxon>
        <taxon>Metazoa</taxon>
        <taxon>Ecdysozoa</taxon>
        <taxon>Nematoda</taxon>
        <taxon>Chromadorea</taxon>
        <taxon>Rhabditida</taxon>
        <taxon>Spirurina</taxon>
        <taxon>Gnathostomatomorpha</taxon>
        <taxon>Gnathostomatoidea</taxon>
        <taxon>Gnathostomatidae</taxon>
        <taxon>Gnathostoma</taxon>
    </lineage>
</organism>
<keyword evidence="2" id="KW-1185">Reference proteome</keyword>
<accession>A0ABD6ERI6</accession>
<dbReference type="EMBL" id="JBGFUD010008174">
    <property type="protein sequence ID" value="MFH4981931.1"/>
    <property type="molecule type" value="Genomic_DNA"/>
</dbReference>
<sequence>MSSIRGLALLTRRLPQLITSTSRFPVRQVVARDSHFSSACSAVGQGMRKRWEKDELLEQKYADLRREAATGNALKAVEGLEQMQSSSELFDWMVIQMVASVISTAGWSSAKKLLEKQYLSKAQSKRYVRFASVDECQIEAAIEKVLDAKHPDSFDIAKDFYRSLISMRFCKVKDGGLEIFVRECLERNNISDAIGTVNEIMSLGKCKSIKNSLLRILVAAQSHPEVEEEVDRLLRKYAPSSSMRLCLQGSVLLSANKSLEFVELLKMHDHQLSEDDLRLIIDLAVHFKNPNILLSLHTVREVLNLGVKLRDLLYCSITEIFGRMKDVDGLRLTWDLVKDEQPIEEFAVSVRKLRHFFHCVNIMPPADLIRKMKNKFE</sequence>
<dbReference type="Proteomes" id="UP001608902">
    <property type="component" value="Unassembled WGS sequence"/>
</dbReference>
<dbReference type="AlphaFoldDB" id="A0ABD6ERI6"/>